<accession>A0A7C8Z8L7</accession>
<protein>
    <submittedName>
        <fullName evidence="1">Uncharacterized protein</fullName>
    </submittedName>
</protein>
<dbReference type="AlphaFoldDB" id="A0A7C8Z8L7"/>
<organism evidence="1">
    <name type="scientific">Opuntia streptacantha</name>
    <name type="common">Prickly pear cactus</name>
    <name type="synonym">Opuntia cardona</name>
    <dbReference type="NCBI Taxonomy" id="393608"/>
    <lineage>
        <taxon>Eukaryota</taxon>
        <taxon>Viridiplantae</taxon>
        <taxon>Streptophyta</taxon>
        <taxon>Embryophyta</taxon>
        <taxon>Tracheophyta</taxon>
        <taxon>Spermatophyta</taxon>
        <taxon>Magnoliopsida</taxon>
        <taxon>eudicotyledons</taxon>
        <taxon>Gunneridae</taxon>
        <taxon>Pentapetalae</taxon>
        <taxon>Caryophyllales</taxon>
        <taxon>Cactineae</taxon>
        <taxon>Cactaceae</taxon>
        <taxon>Opuntioideae</taxon>
        <taxon>Opuntia</taxon>
    </lineage>
</organism>
<reference evidence="1" key="2">
    <citation type="submission" date="2020-07" db="EMBL/GenBank/DDBJ databases">
        <authorList>
            <person name="Vera ALvarez R."/>
            <person name="Arias-Moreno D.M."/>
            <person name="Jimenez-Jacinto V."/>
            <person name="Jimenez-Bremont J.F."/>
            <person name="Swaminathan K."/>
            <person name="Moose S.P."/>
            <person name="Guerrero-Gonzalez M.L."/>
            <person name="Marino-Ramirez L."/>
            <person name="Landsman D."/>
            <person name="Rodriguez-Kessler M."/>
            <person name="Delgado-Sanchez P."/>
        </authorList>
    </citation>
    <scope>NUCLEOTIDE SEQUENCE</scope>
    <source>
        <tissue evidence="1">Cladode</tissue>
    </source>
</reference>
<proteinExistence type="predicted"/>
<name>A0A7C8Z8L7_OPUST</name>
<dbReference type="EMBL" id="GISG01097931">
    <property type="protein sequence ID" value="MBA4636035.1"/>
    <property type="molecule type" value="Transcribed_RNA"/>
</dbReference>
<evidence type="ECO:0000313" key="1">
    <source>
        <dbReference type="EMBL" id="MBA4636035.1"/>
    </source>
</evidence>
<reference evidence="1" key="1">
    <citation type="journal article" date="2013" name="J. Plant Res.">
        <title>Effect of fungi and light on seed germination of three Opuntia species from semiarid lands of central Mexico.</title>
        <authorList>
            <person name="Delgado-Sanchez P."/>
            <person name="Jimenez-Bremont J.F."/>
            <person name="Guerrero-Gonzalez Mde L."/>
            <person name="Flores J."/>
        </authorList>
    </citation>
    <scope>NUCLEOTIDE SEQUENCE</scope>
    <source>
        <tissue evidence="1">Cladode</tissue>
    </source>
</reference>
<sequence>MGTILLRLVPAILAVHPNPTTFLKIQQPPHTITATAASSVEEEGSMRFRVAVAVAVVDLHVLLPYLKPSTTWVRFGVGVGIRGCAWVGPGNWVVIDLMVVMLMVMV</sequence>